<organism evidence="2">
    <name type="scientific">Picea glauca</name>
    <name type="common">White spruce</name>
    <name type="synonym">Pinus glauca</name>
    <dbReference type="NCBI Taxonomy" id="3330"/>
    <lineage>
        <taxon>Eukaryota</taxon>
        <taxon>Viridiplantae</taxon>
        <taxon>Streptophyta</taxon>
        <taxon>Embryophyta</taxon>
        <taxon>Tracheophyta</taxon>
        <taxon>Spermatophyta</taxon>
        <taxon>Pinopsida</taxon>
        <taxon>Pinidae</taxon>
        <taxon>Conifers I</taxon>
        <taxon>Pinales</taxon>
        <taxon>Pinaceae</taxon>
        <taxon>Picea</taxon>
    </lineage>
</organism>
<gene>
    <name evidence="2" type="ORF">ABT39_MTgene2769</name>
    <name evidence="1" type="ORF">ABT39_MTgene5650</name>
</gene>
<evidence type="ECO:0000313" key="2">
    <source>
        <dbReference type="EMBL" id="KUM49544.1"/>
    </source>
</evidence>
<comment type="caution">
    <text evidence="2">The sequence shown here is derived from an EMBL/GenBank/DDBJ whole genome shotgun (WGS) entry which is preliminary data.</text>
</comment>
<geneLocation type="mitochondrion" evidence="2"/>
<dbReference type="EMBL" id="LKAM01000007">
    <property type="protein sequence ID" value="KUM47464.1"/>
    <property type="molecule type" value="Genomic_DNA"/>
</dbReference>
<proteinExistence type="predicted"/>
<reference evidence="2" key="1">
    <citation type="journal article" date="2015" name="Genome Biol. Evol.">
        <title>Organellar Genomes of White Spruce (Picea glauca): Assembly and Annotation.</title>
        <authorList>
            <person name="Jackman S.D."/>
            <person name="Warren R.L."/>
            <person name="Gibb E.A."/>
            <person name="Vandervalk B.P."/>
            <person name="Mohamadi H."/>
            <person name="Chu J."/>
            <person name="Raymond A."/>
            <person name="Pleasance S."/>
            <person name="Coope R."/>
            <person name="Wildung M.R."/>
            <person name="Ritland C.E."/>
            <person name="Bousquet J."/>
            <person name="Jones S.J."/>
            <person name="Bohlmann J."/>
            <person name="Birol I."/>
        </authorList>
    </citation>
    <scope>NUCLEOTIDE SEQUENCE [LARGE SCALE GENOMIC DNA]</scope>
    <source>
        <tissue evidence="2">Flushing bud</tissue>
    </source>
</reference>
<keyword evidence="2" id="KW-0496">Mitochondrion</keyword>
<sequence>MHLIRWNGRMDEPHIEQDLLQQSIHRRSRTLTNYIFLLRGYHYDLYYPYLL</sequence>
<accession>A0A101M227</accession>
<evidence type="ECO:0000313" key="1">
    <source>
        <dbReference type="EMBL" id="KUM47464.1"/>
    </source>
</evidence>
<dbReference type="EMBL" id="LKAM01000002">
    <property type="protein sequence ID" value="KUM49544.1"/>
    <property type="molecule type" value="Genomic_DNA"/>
</dbReference>
<protein>
    <submittedName>
        <fullName evidence="2">Uncharacterized protein</fullName>
    </submittedName>
</protein>
<dbReference type="AlphaFoldDB" id="A0A101M227"/>
<name>A0A101M227_PICGL</name>